<dbReference type="eggNOG" id="ENOG502Z90P">
    <property type="taxonomic scope" value="Bacteria"/>
</dbReference>
<dbReference type="AlphaFoldDB" id="G0IZ05"/>
<dbReference type="EMBL" id="CP002955">
    <property type="protein sequence ID" value="AEL28150.1"/>
    <property type="molecule type" value="Genomic_DNA"/>
</dbReference>
<reference evidence="3" key="1">
    <citation type="submission" date="2011-07" db="EMBL/GenBank/DDBJ databases">
        <title>The complete genome of Cyclobacterium marinum DSM 745.</title>
        <authorList>
            <person name="Lucas S."/>
            <person name="Han J."/>
            <person name="Lapidus A."/>
            <person name="Bruce D."/>
            <person name="Goodwin L."/>
            <person name="Pitluck S."/>
            <person name="Peters L."/>
            <person name="Kyrpides N."/>
            <person name="Mavromatis K."/>
            <person name="Ivanova N."/>
            <person name="Ovchinnikova G."/>
            <person name="Chertkov O."/>
            <person name="Detter J.C."/>
            <person name="Tapia R."/>
            <person name="Han C."/>
            <person name="Land M."/>
            <person name="Hauser L."/>
            <person name="Markowitz V."/>
            <person name="Cheng J.-F."/>
            <person name="Hugenholtz P."/>
            <person name="Woyke T."/>
            <person name="Wu D."/>
            <person name="Tindall B."/>
            <person name="Schuetze A."/>
            <person name="Brambilla E."/>
            <person name="Klenk H.-P."/>
            <person name="Eisen J.A."/>
        </authorList>
    </citation>
    <scope>NUCLEOTIDE SEQUENCE [LARGE SCALE GENOMIC DNA]</scope>
    <source>
        <strain evidence="3">ATCC 25205 / DSM 745 / LMG 13164 / NCIMB 1802</strain>
    </source>
</reference>
<evidence type="ECO:0000256" key="1">
    <source>
        <dbReference type="SAM" id="SignalP"/>
    </source>
</evidence>
<dbReference type="Pfam" id="PF14092">
    <property type="entry name" value="DUF4270"/>
    <property type="match status" value="1"/>
</dbReference>
<dbReference type="Proteomes" id="UP000001635">
    <property type="component" value="Chromosome"/>
</dbReference>
<dbReference type="STRING" id="880070.Cycma_4448"/>
<feature type="signal peptide" evidence="1">
    <location>
        <begin position="1"/>
        <end position="25"/>
    </location>
</feature>
<dbReference type="RefSeq" id="WP_014022434.1">
    <property type="nucleotide sequence ID" value="NC_015914.1"/>
</dbReference>
<dbReference type="InterPro" id="IPR025366">
    <property type="entry name" value="DUF4270"/>
</dbReference>
<feature type="chain" id="PRO_5003400641" description="DUF4270 domain-containing protein" evidence="1">
    <location>
        <begin position="26"/>
        <end position="428"/>
    </location>
</feature>
<evidence type="ECO:0000313" key="3">
    <source>
        <dbReference type="Proteomes" id="UP000001635"/>
    </source>
</evidence>
<protein>
    <recommendedName>
        <fullName evidence="4">DUF4270 domain-containing protein</fullName>
    </recommendedName>
</protein>
<dbReference type="OrthoDB" id="1092930at2"/>
<evidence type="ECO:0008006" key="4">
    <source>
        <dbReference type="Google" id="ProtNLM"/>
    </source>
</evidence>
<gene>
    <name evidence="2" type="ordered locus">Cycma_4448</name>
</gene>
<keyword evidence="3" id="KW-1185">Reference proteome</keyword>
<accession>G0IZ05</accession>
<dbReference type="HOGENOM" id="CLU_645185_0_0_10"/>
<name>G0IZ05_CYCMS</name>
<dbReference type="PROSITE" id="PS51257">
    <property type="entry name" value="PROKAR_LIPOPROTEIN"/>
    <property type="match status" value="1"/>
</dbReference>
<sequence length="428" mass="48607">MQSIFRSIKYFCISALALLMTGCFENDILVQPEVIKDDDQLDVSLIESTDILLYSYFKDSLVTNDRSSFLLGSYEDTIRGKIDAIPYVQFGAESSIRMNDEAQMDSVVLVLFYESFHYDTIPVFDLNIYELLESPEPDDDGDIYNFQTFSYDSNPLVSKSIQALPHKDSLTIKLPYEFGLELFEQSKSSSTIFDSNDDLEEYFKGFRIEPVGMGPLLTFAETSYIGFYYKASTDISQTNSYFKITVQSGTEQFTNLTVDKTYGIFQGFEAYTNISSEETSGTLMVDPLYNSGIRIEFPETQSLKEISESFFISSAILHLPVRPGTYNNYFNTPSYSISVYVVDKDNEIIGSLGTIGMTAFDDQFQENTYFEIPVKDFIDSQLTTNYDNGNALWITIPQSTSFTTNYLAFSSHSTQQKIKLDIVFLPLN</sequence>
<dbReference type="KEGG" id="cmr:Cycma_4448"/>
<proteinExistence type="predicted"/>
<keyword evidence="1" id="KW-0732">Signal</keyword>
<organism evidence="2 3">
    <name type="scientific">Cyclobacterium marinum (strain ATCC 25205 / DSM 745 / LMG 13164 / NCIMB 1802)</name>
    <name type="common">Flectobacillus marinus</name>
    <dbReference type="NCBI Taxonomy" id="880070"/>
    <lineage>
        <taxon>Bacteria</taxon>
        <taxon>Pseudomonadati</taxon>
        <taxon>Bacteroidota</taxon>
        <taxon>Cytophagia</taxon>
        <taxon>Cytophagales</taxon>
        <taxon>Cyclobacteriaceae</taxon>
        <taxon>Cyclobacterium</taxon>
    </lineage>
</organism>
<evidence type="ECO:0000313" key="2">
    <source>
        <dbReference type="EMBL" id="AEL28150.1"/>
    </source>
</evidence>